<organism evidence="2 3">
    <name type="scientific">Paraburkholderia bengalensis</name>
    <dbReference type="NCBI Taxonomy" id="2747562"/>
    <lineage>
        <taxon>Bacteria</taxon>
        <taxon>Pseudomonadati</taxon>
        <taxon>Pseudomonadota</taxon>
        <taxon>Betaproteobacteria</taxon>
        <taxon>Burkholderiales</taxon>
        <taxon>Burkholderiaceae</taxon>
        <taxon>Paraburkholderia</taxon>
    </lineage>
</organism>
<evidence type="ECO:0000256" key="1">
    <source>
        <dbReference type="SAM" id="MobiDB-lite"/>
    </source>
</evidence>
<keyword evidence="3" id="KW-1185">Reference proteome</keyword>
<protein>
    <submittedName>
        <fullName evidence="2">Uncharacterized protein</fullName>
    </submittedName>
</protein>
<evidence type="ECO:0000313" key="3">
    <source>
        <dbReference type="Proteomes" id="UP001386437"/>
    </source>
</evidence>
<feature type="region of interest" description="Disordered" evidence="1">
    <location>
        <begin position="118"/>
        <end position="138"/>
    </location>
</feature>
<dbReference type="Proteomes" id="UP001386437">
    <property type="component" value="Unassembled WGS sequence"/>
</dbReference>
<gene>
    <name evidence="2" type="ORF">H3V53_37055</name>
</gene>
<sequence length="138" mass="14755">MQSVQQLDIFADSRDVVLPNGVLNQLQRREGAAARAALEQLAPGYPGDGALSAMTVLIGEPEHAPTASFADHAALAAARCTLEEDLVPAARRTNSSVCVRNSASCMQGCSRRTWQREKCSTGEAQGRRAMTPDSSRLK</sequence>
<proteinExistence type="predicted"/>
<accession>A0ABU8J4D3</accession>
<evidence type="ECO:0000313" key="2">
    <source>
        <dbReference type="EMBL" id="MEI6002525.1"/>
    </source>
</evidence>
<comment type="caution">
    <text evidence="2">The sequence shown here is derived from an EMBL/GenBank/DDBJ whole genome shotgun (WGS) entry which is preliminary data.</text>
</comment>
<name>A0ABU8J4D3_9BURK</name>
<dbReference type="RefSeq" id="WP_336602142.1">
    <property type="nucleotide sequence ID" value="NZ_JACFYJ010000117.1"/>
</dbReference>
<dbReference type="EMBL" id="JACFYJ010000117">
    <property type="protein sequence ID" value="MEI6002525.1"/>
    <property type="molecule type" value="Genomic_DNA"/>
</dbReference>
<reference evidence="2 3" key="1">
    <citation type="journal article" date="2022" name="Arch. Microbiol.">
        <title>Paraburkholderia bengalensis sp. nov. isolated from roots of Oryza sativa, IR64.</title>
        <authorList>
            <person name="Nag P."/>
            <person name="Mondal N."/>
            <person name="Sarkar J."/>
            <person name="Das S."/>
        </authorList>
    </citation>
    <scope>NUCLEOTIDE SEQUENCE [LARGE SCALE GENOMIC DNA]</scope>
    <source>
        <strain evidence="2 3">IR64_4_BI</strain>
    </source>
</reference>